<dbReference type="Gene3D" id="3.40.640.10">
    <property type="entry name" value="Type I PLP-dependent aspartate aminotransferase-like (Major domain)"/>
    <property type="match status" value="1"/>
</dbReference>
<dbReference type="GO" id="GO:0030170">
    <property type="term" value="F:pyridoxal phosphate binding"/>
    <property type="evidence" value="ECO:0007669"/>
    <property type="project" value="InterPro"/>
</dbReference>
<keyword evidence="2 6" id="KW-0032">Aminotransferase</keyword>
<dbReference type="PANTHER" id="PTHR43094:SF1">
    <property type="entry name" value="AMINOTRANSFERASE CLASS-III"/>
    <property type="match status" value="1"/>
</dbReference>
<keyword evidence="7" id="KW-1185">Reference proteome</keyword>
<dbReference type="GO" id="GO:0008483">
    <property type="term" value="F:transaminase activity"/>
    <property type="evidence" value="ECO:0007669"/>
    <property type="project" value="UniProtKB-KW"/>
</dbReference>
<dbReference type="InterPro" id="IPR005814">
    <property type="entry name" value="Aminotrans_3"/>
</dbReference>
<proteinExistence type="inferred from homology"/>
<reference evidence="6 7" key="1">
    <citation type="submission" date="2019-01" db="EMBL/GenBank/DDBJ databases">
        <authorList>
            <person name="Brito A."/>
        </authorList>
    </citation>
    <scope>NUCLEOTIDE SEQUENCE [LARGE SCALE GENOMIC DNA]</scope>
    <source>
        <strain evidence="6">1</strain>
    </source>
</reference>
<evidence type="ECO:0000256" key="3">
    <source>
        <dbReference type="ARBA" id="ARBA00022679"/>
    </source>
</evidence>
<evidence type="ECO:0000256" key="5">
    <source>
        <dbReference type="RuleBase" id="RU003560"/>
    </source>
</evidence>
<dbReference type="CDD" id="cd00610">
    <property type="entry name" value="OAT_like"/>
    <property type="match status" value="1"/>
</dbReference>
<keyword evidence="4 5" id="KW-0663">Pyridoxal phosphate</keyword>
<dbReference type="RefSeq" id="WP_246141532.1">
    <property type="nucleotide sequence ID" value="NZ_LR213804.1"/>
</dbReference>
<comment type="similarity">
    <text evidence="1 5">Belongs to the class-III pyridoxal-phosphate-dependent aminotransferase family.</text>
</comment>
<evidence type="ECO:0000256" key="1">
    <source>
        <dbReference type="ARBA" id="ARBA00008954"/>
    </source>
</evidence>
<keyword evidence="3 6" id="KW-0808">Transferase</keyword>
<dbReference type="AlphaFoldDB" id="A0A563VY58"/>
<evidence type="ECO:0000313" key="6">
    <source>
        <dbReference type="EMBL" id="VEP16361.1"/>
    </source>
</evidence>
<evidence type="ECO:0000256" key="2">
    <source>
        <dbReference type="ARBA" id="ARBA00022576"/>
    </source>
</evidence>
<dbReference type="EC" id="2.6.-.-" evidence="6"/>
<dbReference type="InterPro" id="IPR049704">
    <property type="entry name" value="Aminotrans_3_PPA_site"/>
</dbReference>
<dbReference type="InterPro" id="IPR015422">
    <property type="entry name" value="PyrdxlP-dep_Trfase_small"/>
</dbReference>
<gene>
    <name evidence="6" type="primary">yhxA</name>
    <name evidence="6" type="ORF">H1P_440019</name>
</gene>
<dbReference type="PIRSF" id="PIRSF000521">
    <property type="entry name" value="Transaminase_4ab_Lys_Orn"/>
    <property type="match status" value="1"/>
</dbReference>
<dbReference type="NCBIfam" id="NF005812">
    <property type="entry name" value="PRK07678.1"/>
    <property type="match status" value="1"/>
</dbReference>
<dbReference type="InterPro" id="IPR015424">
    <property type="entry name" value="PyrdxlP-dep_Trfase"/>
</dbReference>
<dbReference type="FunFam" id="3.40.640.10:FF:000014">
    <property type="entry name" value="Adenosylmethionine-8-amino-7-oxononanoate aminotransferase, probable"/>
    <property type="match status" value="1"/>
</dbReference>
<sequence>MLDRLDEPMNLTQPEEVTSFQDEVSLTQMDVESLWHPMVQHKKYERTPPKRMDKANGCYVTDSEGKEYLDGVSGLWCVNVGYGRTELADAAREQLVELSYFPLVMSHSPAIKLAAKLLELLQFEGKVHFSNSGSEANETAFKMARQYHAQTEGSRRYKIISRYRAYHGNTMGALSATAQAERRAKYEPLVPGFLHVHPPYCYRCPFGKTYGSCNIECASSIENTVIHEGAETVAAIIVEPVISGGGVIVPPDEYLPMLREICDRYGILLIFDEVVSGFGRLGKMFGHQVWGVKPDMITLAKGITSGYLPLSATVTQQHIFEAFLDESDPTSHFRHINTYGGNPASTALSLKNIEIIETEQLPEQAAKMGAYLRAELATLEDHPYVGDIRSKGMLLGIELVADKETKEPLPGNKVGAIVSYCLEQGVIIGRNGSTVPGLSNVLIIAPPLILTKADADLIVAKLKEALNSQI</sequence>
<dbReference type="Pfam" id="PF00202">
    <property type="entry name" value="Aminotran_3"/>
    <property type="match status" value="1"/>
</dbReference>
<dbReference type="Proteomes" id="UP000320055">
    <property type="component" value="Unassembled WGS sequence"/>
</dbReference>
<name>A0A563VY58_9CYAN</name>
<evidence type="ECO:0000256" key="4">
    <source>
        <dbReference type="ARBA" id="ARBA00022898"/>
    </source>
</evidence>
<accession>A0A563VY58</accession>
<dbReference type="Gene3D" id="3.90.1150.10">
    <property type="entry name" value="Aspartate Aminotransferase, domain 1"/>
    <property type="match status" value="1"/>
</dbReference>
<organism evidence="6 7">
    <name type="scientific">Hyella patelloides LEGE 07179</name>
    <dbReference type="NCBI Taxonomy" id="945734"/>
    <lineage>
        <taxon>Bacteria</taxon>
        <taxon>Bacillati</taxon>
        <taxon>Cyanobacteriota</taxon>
        <taxon>Cyanophyceae</taxon>
        <taxon>Pleurocapsales</taxon>
        <taxon>Hyellaceae</taxon>
        <taxon>Hyella</taxon>
    </lineage>
</organism>
<dbReference type="InterPro" id="IPR015421">
    <property type="entry name" value="PyrdxlP-dep_Trfase_major"/>
</dbReference>
<evidence type="ECO:0000313" key="7">
    <source>
        <dbReference type="Proteomes" id="UP000320055"/>
    </source>
</evidence>
<dbReference type="SUPFAM" id="SSF53383">
    <property type="entry name" value="PLP-dependent transferases"/>
    <property type="match status" value="1"/>
</dbReference>
<dbReference type="EMBL" id="CAACVJ010000379">
    <property type="protein sequence ID" value="VEP16361.1"/>
    <property type="molecule type" value="Genomic_DNA"/>
</dbReference>
<dbReference type="PROSITE" id="PS00600">
    <property type="entry name" value="AA_TRANSFER_CLASS_3"/>
    <property type="match status" value="1"/>
</dbReference>
<protein>
    <submittedName>
        <fullName evidence="6">Uncharacterized aminotransferase YhxA</fullName>
        <ecNumber evidence="6">2.6.-.-</ecNumber>
    </submittedName>
</protein>
<dbReference type="PANTHER" id="PTHR43094">
    <property type="entry name" value="AMINOTRANSFERASE"/>
    <property type="match status" value="1"/>
</dbReference>